<dbReference type="AlphaFoldDB" id="A0A1Y0Z8W7"/>
<feature type="region of interest" description="Disordered" evidence="1">
    <location>
        <begin position="1"/>
        <end position="88"/>
    </location>
</feature>
<reference evidence="3" key="2">
    <citation type="submission" date="2015-01" db="EMBL/GenBank/DDBJ databases">
        <title>Complete genome sequence of Methylobacterium aquaticum strain 22A.</title>
        <authorList>
            <person name="Tani A."/>
            <person name="Ogura Y."/>
            <person name="Hayashi T."/>
        </authorList>
    </citation>
    <scope>NUCLEOTIDE SEQUENCE [LARGE SCALE GENOMIC DNA]</scope>
    <source>
        <strain evidence="3">MA-22A</strain>
    </source>
</reference>
<evidence type="ECO:0000256" key="1">
    <source>
        <dbReference type="SAM" id="MobiDB-lite"/>
    </source>
</evidence>
<dbReference type="EMBL" id="AP014704">
    <property type="protein sequence ID" value="BAR47218.1"/>
    <property type="molecule type" value="Genomic_DNA"/>
</dbReference>
<evidence type="ECO:0000313" key="2">
    <source>
        <dbReference type="EMBL" id="BAR47218.1"/>
    </source>
</evidence>
<gene>
    <name evidence="2" type="ORF">Maq22A_c28560</name>
</gene>
<protein>
    <submittedName>
        <fullName evidence="2">Uncharacterized protein</fullName>
    </submittedName>
</protein>
<organism evidence="2 3">
    <name type="scientific">Methylobacterium aquaticum</name>
    <dbReference type="NCBI Taxonomy" id="270351"/>
    <lineage>
        <taxon>Bacteria</taxon>
        <taxon>Pseudomonadati</taxon>
        <taxon>Pseudomonadota</taxon>
        <taxon>Alphaproteobacteria</taxon>
        <taxon>Hyphomicrobiales</taxon>
        <taxon>Methylobacteriaceae</taxon>
        <taxon>Methylobacterium</taxon>
    </lineage>
</organism>
<feature type="compositionally biased region" description="Low complexity" evidence="1">
    <location>
        <begin position="18"/>
        <end position="33"/>
    </location>
</feature>
<name>A0A1Y0Z8W7_9HYPH</name>
<proteinExistence type="predicted"/>
<feature type="compositionally biased region" description="Polar residues" evidence="1">
    <location>
        <begin position="1"/>
        <end position="11"/>
    </location>
</feature>
<sequence>MPAPSRSTVETDSPPGRPTGSGSGASAAPARTGLTGGRQARPMSPSRRRLRTRDPGSPDFVPVAEPDPLLRAQDPPGFGERTRVAASG</sequence>
<dbReference type="KEGG" id="maqu:Maq22A_c28560"/>
<dbReference type="STRING" id="270351.Maq22A_c28560"/>
<accession>A0A1Y0Z8W7</accession>
<dbReference type="Proteomes" id="UP000061432">
    <property type="component" value="Chromosome"/>
</dbReference>
<evidence type="ECO:0000313" key="3">
    <source>
        <dbReference type="Proteomes" id="UP000061432"/>
    </source>
</evidence>
<reference evidence="2 3" key="1">
    <citation type="journal article" date="2015" name="Genome Announc.">
        <title>Complete Genome Sequence of Methylobacterium aquaticum Strain 22A, Isolated from Racomitrium japonicum Moss.</title>
        <authorList>
            <person name="Tani A."/>
            <person name="Ogura Y."/>
            <person name="Hayashi T."/>
            <person name="Kimbara K."/>
        </authorList>
    </citation>
    <scope>NUCLEOTIDE SEQUENCE [LARGE SCALE GENOMIC DNA]</scope>
    <source>
        <strain evidence="2 3">MA-22A</strain>
    </source>
</reference>